<dbReference type="STRING" id="1210063.GCA_001612665_04224"/>
<sequence>MTSDSNQEHDSPPGGEDATIDLLAASFASHLGQQVTIIDSSGMTPDGFACFIRSPAPSGPTLQVAWEGVLGMKFIDGRPDISVSLFLFSRGRRLRLDDHHPGSYLEIVYEGPLDGSGSWRDLGWLHDGFGEFEAYDRYGE</sequence>
<accession>A0A4R1FVP3</accession>
<keyword evidence="2" id="KW-1185">Reference proteome</keyword>
<proteinExistence type="predicted"/>
<comment type="caution">
    <text evidence="1">The sequence shown here is derived from an EMBL/GenBank/DDBJ whole genome shotgun (WGS) entry which is preliminary data.</text>
</comment>
<evidence type="ECO:0000313" key="1">
    <source>
        <dbReference type="EMBL" id="TCJ95391.1"/>
    </source>
</evidence>
<dbReference type="Proteomes" id="UP000294856">
    <property type="component" value="Unassembled WGS sequence"/>
</dbReference>
<reference evidence="1 2" key="1">
    <citation type="submission" date="2019-03" db="EMBL/GenBank/DDBJ databases">
        <title>Genomic Encyclopedia of Type Strains, Phase IV (KMG-IV): sequencing the most valuable type-strain genomes for metagenomic binning, comparative biology and taxonomic classification.</title>
        <authorList>
            <person name="Goeker M."/>
        </authorList>
    </citation>
    <scope>NUCLEOTIDE SEQUENCE [LARGE SCALE GENOMIC DNA]</scope>
    <source>
        <strain evidence="1 2">DSM 44684</strain>
    </source>
</reference>
<organism evidence="1 2">
    <name type="scientific">Nocardia alba</name>
    <dbReference type="NCBI Taxonomy" id="225051"/>
    <lineage>
        <taxon>Bacteria</taxon>
        <taxon>Bacillati</taxon>
        <taxon>Actinomycetota</taxon>
        <taxon>Actinomycetes</taxon>
        <taxon>Mycobacteriales</taxon>
        <taxon>Nocardiaceae</taxon>
        <taxon>Nocardia</taxon>
    </lineage>
</organism>
<name>A0A4R1FVP3_9NOCA</name>
<dbReference type="EMBL" id="SMFR01000003">
    <property type="protein sequence ID" value="TCJ95391.1"/>
    <property type="molecule type" value="Genomic_DNA"/>
</dbReference>
<gene>
    <name evidence="1" type="ORF">DFR71_4306</name>
</gene>
<evidence type="ECO:0000313" key="2">
    <source>
        <dbReference type="Proteomes" id="UP000294856"/>
    </source>
</evidence>
<protein>
    <submittedName>
        <fullName evidence="1">Uncharacterized protein</fullName>
    </submittedName>
</protein>
<dbReference type="AlphaFoldDB" id="A0A4R1FVP3"/>